<comment type="caution">
    <text evidence="1">The sequence shown here is derived from an EMBL/GenBank/DDBJ whole genome shotgun (WGS) entry which is preliminary data.</text>
</comment>
<sequence>MQHLLESDLGASISPVQAATGGYDHDASEVPRATPETPLVSNHVDIEVEATVQILNCIGIDLKGFESQVADIILGEGANNSS</sequence>
<gene>
    <name evidence="1" type="ORF">L1987_13899</name>
</gene>
<keyword evidence="2" id="KW-1185">Reference proteome</keyword>
<dbReference type="EMBL" id="CM042021">
    <property type="protein sequence ID" value="KAI3820043.1"/>
    <property type="molecule type" value="Genomic_DNA"/>
</dbReference>
<dbReference type="Proteomes" id="UP001056120">
    <property type="component" value="Linkage Group LG04"/>
</dbReference>
<proteinExistence type="predicted"/>
<reference evidence="1 2" key="2">
    <citation type="journal article" date="2022" name="Mol. Ecol. Resour.">
        <title>The genomes of chicory, endive, great burdock and yacon provide insights into Asteraceae paleo-polyploidization history and plant inulin production.</title>
        <authorList>
            <person name="Fan W."/>
            <person name="Wang S."/>
            <person name="Wang H."/>
            <person name="Wang A."/>
            <person name="Jiang F."/>
            <person name="Liu H."/>
            <person name="Zhao H."/>
            <person name="Xu D."/>
            <person name="Zhang Y."/>
        </authorList>
    </citation>
    <scope>NUCLEOTIDE SEQUENCE [LARGE SCALE GENOMIC DNA]</scope>
    <source>
        <strain evidence="2">cv. Yunnan</strain>
        <tissue evidence="1">Leaves</tissue>
    </source>
</reference>
<accession>A0ACB9JHP8</accession>
<name>A0ACB9JHP8_9ASTR</name>
<organism evidence="1 2">
    <name type="scientific">Smallanthus sonchifolius</name>
    <dbReference type="NCBI Taxonomy" id="185202"/>
    <lineage>
        <taxon>Eukaryota</taxon>
        <taxon>Viridiplantae</taxon>
        <taxon>Streptophyta</taxon>
        <taxon>Embryophyta</taxon>
        <taxon>Tracheophyta</taxon>
        <taxon>Spermatophyta</taxon>
        <taxon>Magnoliopsida</taxon>
        <taxon>eudicotyledons</taxon>
        <taxon>Gunneridae</taxon>
        <taxon>Pentapetalae</taxon>
        <taxon>asterids</taxon>
        <taxon>campanulids</taxon>
        <taxon>Asterales</taxon>
        <taxon>Asteraceae</taxon>
        <taxon>Asteroideae</taxon>
        <taxon>Heliantheae alliance</taxon>
        <taxon>Millerieae</taxon>
        <taxon>Smallanthus</taxon>
    </lineage>
</organism>
<reference evidence="2" key="1">
    <citation type="journal article" date="2022" name="Mol. Ecol. Resour.">
        <title>The genomes of chicory, endive, great burdock and yacon provide insights into Asteraceae palaeo-polyploidization history and plant inulin production.</title>
        <authorList>
            <person name="Fan W."/>
            <person name="Wang S."/>
            <person name="Wang H."/>
            <person name="Wang A."/>
            <person name="Jiang F."/>
            <person name="Liu H."/>
            <person name="Zhao H."/>
            <person name="Xu D."/>
            <person name="Zhang Y."/>
        </authorList>
    </citation>
    <scope>NUCLEOTIDE SEQUENCE [LARGE SCALE GENOMIC DNA]</scope>
    <source>
        <strain evidence="2">cv. Yunnan</strain>
    </source>
</reference>
<evidence type="ECO:0000313" key="1">
    <source>
        <dbReference type="EMBL" id="KAI3820043.1"/>
    </source>
</evidence>
<evidence type="ECO:0000313" key="2">
    <source>
        <dbReference type="Proteomes" id="UP001056120"/>
    </source>
</evidence>
<protein>
    <submittedName>
        <fullName evidence="1">Uncharacterized protein</fullName>
    </submittedName>
</protein>